<dbReference type="GeneID" id="14906764"/>
<feature type="compositionally biased region" description="Low complexity" evidence="4">
    <location>
        <begin position="517"/>
        <end position="537"/>
    </location>
</feature>
<dbReference type="EMBL" id="GL983964">
    <property type="protein sequence ID" value="EGR30647.1"/>
    <property type="molecule type" value="Genomic_DNA"/>
</dbReference>
<evidence type="ECO:0000259" key="6">
    <source>
        <dbReference type="PROSITE" id="PS51718"/>
    </source>
</evidence>
<organism evidence="7 8">
    <name type="scientific">Ichthyophthirius multifiliis</name>
    <name type="common">White spot disease agent</name>
    <name type="synonym">Ich</name>
    <dbReference type="NCBI Taxonomy" id="5932"/>
    <lineage>
        <taxon>Eukaryota</taxon>
        <taxon>Sar</taxon>
        <taxon>Alveolata</taxon>
        <taxon>Ciliophora</taxon>
        <taxon>Intramacronucleata</taxon>
        <taxon>Oligohymenophorea</taxon>
        <taxon>Hymenostomatida</taxon>
        <taxon>Ophryoglenina</taxon>
        <taxon>Ichthyophthirius</taxon>
    </lineage>
</organism>
<name>G0QVW0_ICHMU</name>
<dbReference type="GO" id="GO:0003924">
    <property type="term" value="F:GTPase activity"/>
    <property type="evidence" value="ECO:0007669"/>
    <property type="project" value="InterPro"/>
</dbReference>
<dbReference type="GO" id="GO:0005737">
    <property type="term" value="C:cytoplasm"/>
    <property type="evidence" value="ECO:0007669"/>
    <property type="project" value="TreeGrafter"/>
</dbReference>
<feature type="region of interest" description="Disordered" evidence="4">
    <location>
        <begin position="513"/>
        <end position="537"/>
    </location>
</feature>
<dbReference type="PANTHER" id="PTHR11566:SF233">
    <property type="entry name" value="CHROMOSOME UNDETERMINED SCAFFOLD_59, WHOLE GENOME SHOTGUN SEQUENCE"/>
    <property type="match status" value="1"/>
</dbReference>
<dbReference type="InterPro" id="IPR027417">
    <property type="entry name" value="P-loop_NTPase"/>
</dbReference>
<dbReference type="SMART" id="SM00302">
    <property type="entry name" value="GED"/>
    <property type="match status" value="1"/>
</dbReference>
<sequence length="645" mass="74330">MSSENKEEQGQGTSYLFDNLRRLINVVDELRDVGLQEYIRLPRIAVVGSQSSGKSSLLENIVGLDFLPRGSGVVTRRPLELRLVRVPENIQKIKPYAIFENDKKIKYEDFDKVRQQIEFLTDQVAGKKKAIVNDPIIMTVYSNDCLDLTLIDLPGITRIPLKDSDQSVNVEQLTKEMAMHYIKDDRTIILCVVPGNQDISNSDGLQLAREVDKEGNRTVGVITKLDIMDKGTNARRSLLGQDIQLKLGFIGVVNRSQQDIDNRIRVQKALEEENKFFQKHPVYSTMDPKYLGTKSLTTKLKIKEKIKECEDRLNELGPSLPRQNKEKMQMIWTLITEFVDNYRNSIKGKYDQKRTTIHKELSGGSVIRMMFNELYEDLVQKGYRATREYTDNDIKTGIQLHQGDSIPGFPSIDAFLYLINPQLEKLREPAYECLQKIYSYLEGLANKILKKTFERFPFVLETIIEITSRVLQNLRDEAKVVISNVIDQEQGYLFTNDINYLQQRTNMIPNQEPAVAQPNSQQQQNNSNQQQQQQQQKQVSSADIEKAFINELRQRVDNYFSILVRNVRDTIPKSIGFFLVKASQDQLQFQLYNELLRNEESLNSIAEPPSVAEERESIRKTMEVLNNAAKVIKRDPELQPRISDK</sequence>
<dbReference type="OrthoDB" id="5061070at2759"/>
<dbReference type="SMART" id="SM00053">
    <property type="entry name" value="DYNc"/>
    <property type="match status" value="1"/>
</dbReference>
<dbReference type="PRINTS" id="PR00195">
    <property type="entry name" value="DYNAMIN"/>
</dbReference>
<dbReference type="FunFam" id="3.40.50.300:FF:001311">
    <property type="entry name" value="Dynamin-like protein-related"/>
    <property type="match status" value="1"/>
</dbReference>
<feature type="domain" description="Dynamin-type G" evidence="6">
    <location>
        <begin position="38"/>
        <end position="321"/>
    </location>
</feature>
<dbReference type="Gene3D" id="3.40.50.300">
    <property type="entry name" value="P-loop containing nucleotide triphosphate hydrolases"/>
    <property type="match status" value="1"/>
</dbReference>
<evidence type="ECO:0000313" key="8">
    <source>
        <dbReference type="Proteomes" id="UP000008983"/>
    </source>
</evidence>
<reference evidence="7 8" key="1">
    <citation type="submission" date="2011-07" db="EMBL/GenBank/DDBJ databases">
        <authorList>
            <person name="Coyne R."/>
            <person name="Brami D."/>
            <person name="Johnson J."/>
            <person name="Hostetler J."/>
            <person name="Hannick L."/>
            <person name="Clark T."/>
            <person name="Cassidy-Hanley D."/>
            <person name="Inman J."/>
        </authorList>
    </citation>
    <scope>NUCLEOTIDE SEQUENCE [LARGE SCALE GENOMIC DNA]</scope>
    <source>
        <strain evidence="7 8">G5</strain>
    </source>
</reference>
<evidence type="ECO:0000259" key="5">
    <source>
        <dbReference type="PROSITE" id="PS51388"/>
    </source>
</evidence>
<dbReference type="Proteomes" id="UP000008983">
    <property type="component" value="Unassembled WGS sequence"/>
</dbReference>
<keyword evidence="1 3" id="KW-0547">Nucleotide-binding</keyword>
<dbReference type="GO" id="GO:0005525">
    <property type="term" value="F:GTP binding"/>
    <property type="evidence" value="ECO:0007669"/>
    <property type="project" value="UniProtKB-KW"/>
</dbReference>
<dbReference type="Pfam" id="PF02212">
    <property type="entry name" value="GED"/>
    <property type="match status" value="1"/>
</dbReference>
<dbReference type="Gene3D" id="1.20.120.1240">
    <property type="entry name" value="Dynamin, middle domain"/>
    <property type="match status" value="1"/>
</dbReference>
<dbReference type="SUPFAM" id="SSF52540">
    <property type="entry name" value="P-loop containing nucleoside triphosphate hydrolases"/>
    <property type="match status" value="1"/>
</dbReference>
<dbReference type="Pfam" id="PF00350">
    <property type="entry name" value="Dynamin_N"/>
    <property type="match status" value="1"/>
</dbReference>
<dbReference type="InterPro" id="IPR045063">
    <property type="entry name" value="Dynamin_N"/>
</dbReference>
<gene>
    <name evidence="7" type="ORF">IMG5_126860</name>
</gene>
<accession>G0QVW0</accession>
<keyword evidence="2 3" id="KW-0342">GTP-binding</keyword>
<dbReference type="InterPro" id="IPR030381">
    <property type="entry name" value="G_DYNAMIN_dom"/>
</dbReference>
<dbReference type="InterPro" id="IPR020850">
    <property type="entry name" value="GED_dom"/>
</dbReference>
<keyword evidence="8" id="KW-1185">Reference proteome</keyword>
<evidence type="ECO:0000256" key="2">
    <source>
        <dbReference type="ARBA" id="ARBA00023134"/>
    </source>
</evidence>
<dbReference type="InParanoid" id="G0QVW0"/>
<dbReference type="Pfam" id="PF01031">
    <property type="entry name" value="Dynamin_M"/>
    <property type="match status" value="1"/>
</dbReference>
<dbReference type="PROSITE" id="PS51388">
    <property type="entry name" value="GED"/>
    <property type="match status" value="1"/>
</dbReference>
<dbReference type="eggNOG" id="KOG0446">
    <property type="taxonomic scope" value="Eukaryota"/>
</dbReference>
<dbReference type="OMA" id="CDEILRI"/>
<comment type="similarity">
    <text evidence="3">Belongs to the TRAFAC class dynamin-like GTPase superfamily. Dynamin/Fzo/YdjA family.</text>
</comment>
<dbReference type="PROSITE" id="PS00410">
    <property type="entry name" value="G_DYNAMIN_1"/>
    <property type="match status" value="1"/>
</dbReference>
<proteinExistence type="inferred from homology"/>
<dbReference type="STRING" id="857967.G0QVW0"/>
<dbReference type="GO" id="GO:0016020">
    <property type="term" value="C:membrane"/>
    <property type="evidence" value="ECO:0007669"/>
    <property type="project" value="TreeGrafter"/>
</dbReference>
<dbReference type="RefSeq" id="XP_004032234.1">
    <property type="nucleotide sequence ID" value="XM_004032186.1"/>
</dbReference>
<protein>
    <submittedName>
        <fullName evidence="7">Uncharacterized protein</fullName>
    </submittedName>
</protein>
<dbReference type="CDD" id="cd08771">
    <property type="entry name" value="DLP_1"/>
    <property type="match status" value="1"/>
</dbReference>
<evidence type="ECO:0000256" key="1">
    <source>
        <dbReference type="ARBA" id="ARBA00022741"/>
    </source>
</evidence>
<dbReference type="GO" id="GO:0005874">
    <property type="term" value="C:microtubule"/>
    <property type="evidence" value="ECO:0007669"/>
    <property type="project" value="TreeGrafter"/>
</dbReference>
<dbReference type="InterPro" id="IPR001401">
    <property type="entry name" value="Dynamin_GTPase"/>
</dbReference>
<dbReference type="GO" id="GO:0008017">
    <property type="term" value="F:microtubule binding"/>
    <property type="evidence" value="ECO:0007669"/>
    <property type="project" value="TreeGrafter"/>
</dbReference>
<dbReference type="InterPro" id="IPR000375">
    <property type="entry name" value="Dynamin_stalk"/>
</dbReference>
<evidence type="ECO:0000313" key="7">
    <source>
        <dbReference type="EMBL" id="EGR30647.1"/>
    </source>
</evidence>
<evidence type="ECO:0000256" key="3">
    <source>
        <dbReference type="RuleBase" id="RU003932"/>
    </source>
</evidence>
<dbReference type="InterPro" id="IPR003130">
    <property type="entry name" value="GED"/>
</dbReference>
<feature type="domain" description="GED" evidence="5">
    <location>
        <begin position="549"/>
        <end position="640"/>
    </location>
</feature>
<dbReference type="InterPro" id="IPR022812">
    <property type="entry name" value="Dynamin"/>
</dbReference>
<dbReference type="PROSITE" id="PS51718">
    <property type="entry name" value="G_DYNAMIN_2"/>
    <property type="match status" value="1"/>
</dbReference>
<dbReference type="InterPro" id="IPR019762">
    <property type="entry name" value="Dynamin_GTPase_CS"/>
</dbReference>
<dbReference type="PANTHER" id="PTHR11566">
    <property type="entry name" value="DYNAMIN"/>
    <property type="match status" value="1"/>
</dbReference>
<evidence type="ECO:0000256" key="4">
    <source>
        <dbReference type="SAM" id="MobiDB-lite"/>
    </source>
</evidence>
<dbReference type="AlphaFoldDB" id="G0QVW0"/>